<proteinExistence type="predicted"/>
<dbReference type="Proteomes" id="UP001500320">
    <property type="component" value="Unassembled WGS sequence"/>
</dbReference>
<accession>A0ABP6MLR5</accession>
<evidence type="ECO:0000256" key="1">
    <source>
        <dbReference type="SAM" id="MobiDB-lite"/>
    </source>
</evidence>
<evidence type="ECO:0000313" key="2">
    <source>
        <dbReference type="EMBL" id="GAA3118817.1"/>
    </source>
</evidence>
<sequence>MLQQLPALGHQPQPEPAQEQIDVGLHPRLPEGAHPAALRPAGDSERGPPRLRRSSRPVDLRPVMKVGETGRRGLSGIGSCSTVLPGRGCGVAVPAFIARSFRFVRQVLEANRSRGAPNMGFPLPRWSK</sequence>
<dbReference type="EMBL" id="BAAAUT010000004">
    <property type="protein sequence ID" value="GAA3118817.1"/>
    <property type="molecule type" value="Genomic_DNA"/>
</dbReference>
<feature type="region of interest" description="Disordered" evidence="1">
    <location>
        <begin position="1"/>
        <end position="79"/>
    </location>
</feature>
<protein>
    <submittedName>
        <fullName evidence="2">Uncharacterized protein</fullName>
    </submittedName>
</protein>
<name>A0ABP6MLR5_9ACTN</name>
<keyword evidence="3" id="KW-1185">Reference proteome</keyword>
<evidence type="ECO:0000313" key="3">
    <source>
        <dbReference type="Proteomes" id="UP001500320"/>
    </source>
</evidence>
<gene>
    <name evidence="2" type="ORF">GCM10010466_07140</name>
</gene>
<comment type="caution">
    <text evidence="2">The sequence shown here is derived from an EMBL/GenBank/DDBJ whole genome shotgun (WGS) entry which is preliminary data.</text>
</comment>
<reference evidence="3" key="1">
    <citation type="journal article" date="2019" name="Int. J. Syst. Evol. Microbiol.">
        <title>The Global Catalogue of Microorganisms (GCM) 10K type strain sequencing project: providing services to taxonomists for standard genome sequencing and annotation.</title>
        <authorList>
            <consortium name="The Broad Institute Genomics Platform"/>
            <consortium name="The Broad Institute Genome Sequencing Center for Infectious Disease"/>
            <person name="Wu L."/>
            <person name="Ma J."/>
        </authorList>
    </citation>
    <scope>NUCLEOTIDE SEQUENCE [LARGE SCALE GENOMIC DNA]</scope>
    <source>
        <strain evidence="3">JCM 9373</strain>
    </source>
</reference>
<organism evidence="2 3">
    <name type="scientific">Planomonospora alba</name>
    <dbReference type="NCBI Taxonomy" id="161354"/>
    <lineage>
        <taxon>Bacteria</taxon>
        <taxon>Bacillati</taxon>
        <taxon>Actinomycetota</taxon>
        <taxon>Actinomycetes</taxon>
        <taxon>Streptosporangiales</taxon>
        <taxon>Streptosporangiaceae</taxon>
        <taxon>Planomonospora</taxon>
    </lineage>
</organism>